<keyword evidence="2" id="KW-1185">Reference proteome</keyword>
<sequence>MRNVEATSPRTDTRSHVVDGGIVRKAQCTSWPLPCTPPCEERRRRELSLFHPVDFAVAVPDDDDDDKDDDDDDDRHLGHDHDDNANAVAGCDNDSTYLGQEWILTRHPVTTTYSQQSSRPSVSLPHPPPTTASTNG</sequence>
<proteinExistence type="predicted"/>
<evidence type="ECO:0000313" key="1">
    <source>
        <dbReference type="EMBL" id="KAI0046461.1"/>
    </source>
</evidence>
<organism evidence="1 2">
    <name type="scientific">Auriscalpium vulgare</name>
    <dbReference type="NCBI Taxonomy" id="40419"/>
    <lineage>
        <taxon>Eukaryota</taxon>
        <taxon>Fungi</taxon>
        <taxon>Dikarya</taxon>
        <taxon>Basidiomycota</taxon>
        <taxon>Agaricomycotina</taxon>
        <taxon>Agaricomycetes</taxon>
        <taxon>Russulales</taxon>
        <taxon>Auriscalpiaceae</taxon>
        <taxon>Auriscalpium</taxon>
    </lineage>
</organism>
<evidence type="ECO:0000313" key="2">
    <source>
        <dbReference type="Proteomes" id="UP000814033"/>
    </source>
</evidence>
<reference evidence="1" key="2">
    <citation type="journal article" date="2022" name="New Phytol.">
        <title>Evolutionary transition to the ectomycorrhizal habit in the genomes of a hyperdiverse lineage of mushroom-forming fungi.</title>
        <authorList>
            <person name="Looney B."/>
            <person name="Miyauchi S."/>
            <person name="Morin E."/>
            <person name="Drula E."/>
            <person name="Courty P.E."/>
            <person name="Kohler A."/>
            <person name="Kuo A."/>
            <person name="LaButti K."/>
            <person name="Pangilinan J."/>
            <person name="Lipzen A."/>
            <person name="Riley R."/>
            <person name="Andreopoulos W."/>
            <person name="He G."/>
            <person name="Johnson J."/>
            <person name="Nolan M."/>
            <person name="Tritt A."/>
            <person name="Barry K.W."/>
            <person name="Grigoriev I.V."/>
            <person name="Nagy L.G."/>
            <person name="Hibbett D."/>
            <person name="Henrissat B."/>
            <person name="Matheny P.B."/>
            <person name="Labbe J."/>
            <person name="Martin F.M."/>
        </authorList>
    </citation>
    <scope>NUCLEOTIDE SEQUENCE</scope>
    <source>
        <strain evidence="1">FP105234-sp</strain>
    </source>
</reference>
<dbReference type="Proteomes" id="UP000814033">
    <property type="component" value="Unassembled WGS sequence"/>
</dbReference>
<accession>A0ACB8RRU3</accession>
<dbReference type="EMBL" id="MU275925">
    <property type="protein sequence ID" value="KAI0046461.1"/>
    <property type="molecule type" value="Genomic_DNA"/>
</dbReference>
<name>A0ACB8RRU3_9AGAM</name>
<gene>
    <name evidence="1" type="ORF">FA95DRAFT_1560109</name>
</gene>
<protein>
    <submittedName>
        <fullName evidence="1">Uncharacterized protein</fullName>
    </submittedName>
</protein>
<comment type="caution">
    <text evidence="1">The sequence shown here is derived from an EMBL/GenBank/DDBJ whole genome shotgun (WGS) entry which is preliminary data.</text>
</comment>
<reference evidence="1" key="1">
    <citation type="submission" date="2021-02" db="EMBL/GenBank/DDBJ databases">
        <authorList>
            <consortium name="DOE Joint Genome Institute"/>
            <person name="Ahrendt S."/>
            <person name="Looney B.P."/>
            <person name="Miyauchi S."/>
            <person name="Morin E."/>
            <person name="Drula E."/>
            <person name="Courty P.E."/>
            <person name="Chicoki N."/>
            <person name="Fauchery L."/>
            <person name="Kohler A."/>
            <person name="Kuo A."/>
            <person name="Labutti K."/>
            <person name="Pangilinan J."/>
            <person name="Lipzen A."/>
            <person name="Riley R."/>
            <person name="Andreopoulos W."/>
            <person name="He G."/>
            <person name="Johnson J."/>
            <person name="Barry K.W."/>
            <person name="Grigoriev I.V."/>
            <person name="Nagy L."/>
            <person name="Hibbett D."/>
            <person name="Henrissat B."/>
            <person name="Matheny P.B."/>
            <person name="Labbe J."/>
            <person name="Martin F."/>
        </authorList>
    </citation>
    <scope>NUCLEOTIDE SEQUENCE</scope>
    <source>
        <strain evidence="1">FP105234-sp</strain>
    </source>
</reference>